<feature type="compositionally biased region" description="Acidic residues" evidence="2">
    <location>
        <begin position="89"/>
        <end position="101"/>
    </location>
</feature>
<feature type="compositionally biased region" description="Polar residues" evidence="2">
    <location>
        <begin position="194"/>
        <end position="211"/>
    </location>
</feature>
<feature type="compositionally biased region" description="Low complexity" evidence="2">
    <location>
        <begin position="213"/>
        <end position="229"/>
    </location>
</feature>
<comment type="caution">
    <text evidence="3">The sequence shown here is derived from an EMBL/GenBank/DDBJ whole genome shotgun (WGS) entry which is preliminary data.</text>
</comment>
<organism evidence="3 4">
    <name type="scientific">Cyclotella cryptica</name>
    <dbReference type="NCBI Taxonomy" id="29204"/>
    <lineage>
        <taxon>Eukaryota</taxon>
        <taxon>Sar</taxon>
        <taxon>Stramenopiles</taxon>
        <taxon>Ochrophyta</taxon>
        <taxon>Bacillariophyta</taxon>
        <taxon>Coscinodiscophyceae</taxon>
        <taxon>Thalassiosirophycidae</taxon>
        <taxon>Stephanodiscales</taxon>
        <taxon>Stephanodiscaceae</taxon>
        <taxon>Cyclotella</taxon>
    </lineage>
</organism>
<dbReference type="EMBL" id="JABMIG020000139">
    <property type="protein sequence ID" value="KAL3789536.1"/>
    <property type="molecule type" value="Genomic_DNA"/>
</dbReference>
<name>A0ABD3PPF1_9STRA</name>
<sequence>MTTETMTRSSPPRYSARDQSLSPYSLSKENDDQTDELEGMTGEWNELQRMTNNELCEEEQEELTTSGRTYQELVEQNHSSRESIQSESMADDSDMQEDDASDSAFNRRKSVGVFLAGRNSMSNWSTFCNENPVKASLDQEVPVSVHAKEVRVSSLETPLLNKLDTSHVNTSQRRSHAASRQRSNQRSLAKNERASSYSNRGKHPSASSLPRRSTLSNNLSHISSSSSSIGEDALGESWSPIRSSLDDSFKNSVGNDDSFRDVGSLRKSPKVTHSKSPVKSASRTSRSKSPVRSLGRSPTRSPLADISPNRSRRGTFPKKSPIKSSVKETASALSPNGTFSLKEPAEDEISQMVRPTISDNTNPTKSPIANKIVGTTSEFSLPSLSRNASEVAPAEQTIFSPERPSNSGIHHVRSPAPTPNSQRRLIKRLRASLPTTNYLMPEDIIEDALESFVNNTSGVSRAETNLASSSSLRVMPSLKTSYRNEFEFPAIPGPRIATLALFHNEAINRGSSSHQYRLNGAGTDLLSLQEVILPAVAHDTNAILKKLQSKAQRNVKDGMPVYQGEEVVDVIETCRKVVAKCTVHAVEAAGKSWRDRQEQRHHRQVQRHAMEMQKQRNLYMEAKIQRKKNRTMARQQLRERQKYEKQKSHPRNKEMWQEVAKLMMDIQKLEKEERLWKEALSEVDSMEKNLQPPEKIDLDKLNESKSARILQMEQLCTCVTETQFETTSTTIIQDITVATERVRWMLQSVSLAMEESNRLRQEAFTKYQYDGHKFYGYQCGDSKGLFAALSMDDSFAG</sequence>
<gene>
    <name evidence="3" type="ORF">HJC23_001344</name>
</gene>
<feature type="coiled-coil region" evidence="1">
    <location>
        <begin position="652"/>
        <end position="689"/>
    </location>
</feature>
<evidence type="ECO:0000313" key="3">
    <source>
        <dbReference type="EMBL" id="KAL3789536.1"/>
    </source>
</evidence>
<keyword evidence="1" id="KW-0175">Coiled coil</keyword>
<feature type="compositionally biased region" description="Polar residues" evidence="2">
    <location>
        <begin position="327"/>
        <end position="339"/>
    </location>
</feature>
<feature type="compositionally biased region" description="Basic and acidic residues" evidence="2">
    <location>
        <begin position="636"/>
        <end position="652"/>
    </location>
</feature>
<feature type="compositionally biased region" description="Polar residues" evidence="2">
    <location>
        <begin position="1"/>
        <end position="27"/>
    </location>
</feature>
<proteinExistence type="predicted"/>
<feature type="region of interest" description="Disordered" evidence="2">
    <location>
        <begin position="626"/>
        <end position="652"/>
    </location>
</feature>
<protein>
    <submittedName>
        <fullName evidence="3">Uncharacterized protein</fullName>
    </submittedName>
</protein>
<dbReference type="Proteomes" id="UP001516023">
    <property type="component" value="Unassembled WGS sequence"/>
</dbReference>
<feature type="compositionally biased region" description="Polar residues" evidence="2">
    <location>
        <begin position="64"/>
        <end position="77"/>
    </location>
</feature>
<evidence type="ECO:0000313" key="4">
    <source>
        <dbReference type="Proteomes" id="UP001516023"/>
    </source>
</evidence>
<reference evidence="3 4" key="1">
    <citation type="journal article" date="2020" name="G3 (Bethesda)">
        <title>Improved Reference Genome for Cyclotella cryptica CCMP332, a Model for Cell Wall Morphogenesis, Salinity Adaptation, and Lipid Production in Diatoms (Bacillariophyta).</title>
        <authorList>
            <person name="Roberts W.R."/>
            <person name="Downey K.M."/>
            <person name="Ruck E.C."/>
            <person name="Traller J.C."/>
            <person name="Alverson A.J."/>
        </authorList>
    </citation>
    <scope>NUCLEOTIDE SEQUENCE [LARGE SCALE GENOMIC DNA]</scope>
    <source>
        <strain evidence="3 4">CCMP332</strain>
    </source>
</reference>
<feature type="compositionally biased region" description="Polar residues" evidence="2">
    <location>
        <begin position="274"/>
        <end position="300"/>
    </location>
</feature>
<feature type="region of interest" description="Disordered" evidence="2">
    <location>
        <begin position="246"/>
        <end position="344"/>
    </location>
</feature>
<feature type="region of interest" description="Disordered" evidence="2">
    <location>
        <begin position="1"/>
        <end position="106"/>
    </location>
</feature>
<accession>A0ABD3PPF1</accession>
<feature type="region of interest" description="Disordered" evidence="2">
    <location>
        <begin position="161"/>
        <end position="234"/>
    </location>
</feature>
<evidence type="ECO:0000256" key="2">
    <source>
        <dbReference type="SAM" id="MobiDB-lite"/>
    </source>
</evidence>
<feature type="region of interest" description="Disordered" evidence="2">
    <location>
        <begin position="388"/>
        <end position="422"/>
    </location>
</feature>
<feature type="compositionally biased region" description="Polar residues" evidence="2">
    <location>
        <begin position="397"/>
        <end position="408"/>
    </location>
</feature>
<dbReference type="AlphaFoldDB" id="A0ABD3PPF1"/>
<keyword evidence="4" id="KW-1185">Reference proteome</keyword>
<evidence type="ECO:0000256" key="1">
    <source>
        <dbReference type="SAM" id="Coils"/>
    </source>
</evidence>